<dbReference type="NCBIfam" id="NF004051">
    <property type="entry name" value="PRK05571.1"/>
    <property type="match status" value="1"/>
</dbReference>
<dbReference type="PANTHER" id="PTHR43732">
    <property type="entry name" value="RIBOSE 5-PHOSPHATE ISOMERASE-RELATED"/>
    <property type="match status" value="1"/>
</dbReference>
<reference evidence="6 7" key="1">
    <citation type="submission" date="2017-05" db="EMBL/GenBank/DDBJ databases">
        <title>Vagococcus spp. assemblies.</title>
        <authorList>
            <person name="Gulvik C.A."/>
        </authorList>
    </citation>
    <scope>NUCLEOTIDE SEQUENCE [LARGE SCALE GENOMIC DNA]</scope>
    <source>
        <strain evidence="6 7">LMG 24798</strain>
    </source>
</reference>
<dbReference type="GO" id="GO:0016861">
    <property type="term" value="F:intramolecular oxidoreductase activity, interconverting aldoses and ketoses"/>
    <property type="evidence" value="ECO:0007669"/>
    <property type="project" value="UniProtKB-ARBA"/>
</dbReference>
<dbReference type="RefSeq" id="WP_126811651.1">
    <property type="nucleotide sequence ID" value="NZ_NGKC01000001.1"/>
</dbReference>
<evidence type="ECO:0000313" key="7">
    <source>
        <dbReference type="Proteomes" id="UP000286773"/>
    </source>
</evidence>
<dbReference type="Proteomes" id="UP000286773">
    <property type="component" value="Unassembled WGS sequence"/>
</dbReference>
<keyword evidence="7" id="KW-1185">Reference proteome</keyword>
<keyword evidence="2" id="KW-0423">Lactose metabolism</keyword>
<keyword evidence="3 6" id="KW-0413">Isomerase</keyword>
<name>A0A430B2X5_9ENTE</name>
<evidence type="ECO:0000256" key="4">
    <source>
        <dbReference type="PIRSR" id="PIRSR005384-1"/>
    </source>
</evidence>
<dbReference type="Gene3D" id="3.40.1400.10">
    <property type="entry name" value="Sugar-phosphate isomerase, RpiB/LacA/LacB"/>
    <property type="match status" value="1"/>
</dbReference>
<feature type="binding site" evidence="5">
    <location>
        <position position="109"/>
    </location>
    <ligand>
        <name>D-ribulose 5-phosphate</name>
        <dbReference type="ChEBI" id="CHEBI:58121"/>
    </ligand>
</feature>
<feature type="binding site" evidence="5">
    <location>
        <position position="136"/>
    </location>
    <ligand>
        <name>D-ribulose 5-phosphate</name>
        <dbReference type="ChEBI" id="CHEBI:58121"/>
    </ligand>
</feature>
<feature type="binding site" evidence="5">
    <location>
        <position position="99"/>
    </location>
    <ligand>
        <name>D-ribulose 5-phosphate</name>
        <dbReference type="ChEBI" id="CHEBI:58121"/>
    </ligand>
</feature>
<dbReference type="NCBIfam" id="TIGR00689">
    <property type="entry name" value="rpiB_lacA_lacB"/>
    <property type="match status" value="1"/>
</dbReference>
<feature type="binding site" evidence="5">
    <location>
        <begin position="66"/>
        <end position="70"/>
    </location>
    <ligand>
        <name>D-ribulose 5-phosphate</name>
        <dbReference type="ChEBI" id="CHEBI:58121"/>
    </ligand>
</feature>
<dbReference type="GO" id="GO:0005988">
    <property type="term" value="P:lactose metabolic process"/>
    <property type="evidence" value="ECO:0007669"/>
    <property type="project" value="UniProtKB-KW"/>
</dbReference>
<evidence type="ECO:0000256" key="1">
    <source>
        <dbReference type="ARBA" id="ARBA00008754"/>
    </source>
</evidence>
<protein>
    <submittedName>
        <fullName evidence="6">Ribose 5-phosphate isomerase B</fullName>
    </submittedName>
</protein>
<feature type="active site" description="Proton acceptor" evidence="4">
    <location>
        <position position="65"/>
    </location>
</feature>
<evidence type="ECO:0000256" key="3">
    <source>
        <dbReference type="ARBA" id="ARBA00023235"/>
    </source>
</evidence>
<dbReference type="InterPro" id="IPR004785">
    <property type="entry name" value="RpiB"/>
</dbReference>
<feature type="active site" description="Proton donor" evidence="4">
    <location>
        <position position="98"/>
    </location>
</feature>
<sequence length="147" mass="15742">MKIAIGSDHAGFELKQKVVAHLTEQGIHVIDVGTTSTESTNFVTYAVKVAELVNANEANYGILCCGTGIGMSMAANKIHGIRAALLSDSFSAKATKEHNNANVICLGARVIGESLALTIVDTFLTAQFQGGRHQKRVEQIMTLENKR</sequence>
<gene>
    <name evidence="6" type="ORF">CBF27_01460</name>
</gene>
<organism evidence="6 7">
    <name type="scientific">Vagococcus acidifermentans</name>
    <dbReference type="NCBI Taxonomy" id="564710"/>
    <lineage>
        <taxon>Bacteria</taxon>
        <taxon>Bacillati</taxon>
        <taxon>Bacillota</taxon>
        <taxon>Bacilli</taxon>
        <taxon>Lactobacillales</taxon>
        <taxon>Enterococcaceae</taxon>
        <taxon>Vagococcus</taxon>
    </lineage>
</organism>
<dbReference type="NCBIfam" id="TIGR01120">
    <property type="entry name" value="rpiB"/>
    <property type="match status" value="1"/>
</dbReference>
<evidence type="ECO:0000256" key="2">
    <source>
        <dbReference type="ARBA" id="ARBA00022736"/>
    </source>
</evidence>
<evidence type="ECO:0000256" key="5">
    <source>
        <dbReference type="PIRSR" id="PIRSR005384-2"/>
    </source>
</evidence>
<dbReference type="EMBL" id="NGKC01000001">
    <property type="protein sequence ID" value="RSU14673.1"/>
    <property type="molecule type" value="Genomic_DNA"/>
</dbReference>
<dbReference type="AlphaFoldDB" id="A0A430B2X5"/>
<dbReference type="SUPFAM" id="SSF89623">
    <property type="entry name" value="Ribose/Galactose isomerase RpiB/AlsB"/>
    <property type="match status" value="1"/>
</dbReference>
<dbReference type="PIRSF" id="PIRSF005384">
    <property type="entry name" value="RpiB_LacA_B"/>
    <property type="match status" value="1"/>
</dbReference>
<dbReference type="OrthoDB" id="1778624at2"/>
<comment type="caution">
    <text evidence="6">The sequence shown here is derived from an EMBL/GenBank/DDBJ whole genome shotgun (WGS) entry which is preliminary data.</text>
</comment>
<dbReference type="InterPro" id="IPR036569">
    <property type="entry name" value="RpiB_LacA_LacB_sf"/>
</dbReference>
<dbReference type="PANTHER" id="PTHR43732:SF1">
    <property type="entry name" value="RIBOSE 5-PHOSPHATE ISOMERASE"/>
    <property type="match status" value="1"/>
</dbReference>
<evidence type="ECO:0000313" key="6">
    <source>
        <dbReference type="EMBL" id="RSU14673.1"/>
    </source>
</evidence>
<comment type="similarity">
    <text evidence="1">Belongs to the LacAB/RpiB family.</text>
</comment>
<accession>A0A430B2X5</accession>
<proteinExistence type="inferred from homology"/>
<dbReference type="Pfam" id="PF02502">
    <property type="entry name" value="LacAB_rpiB"/>
    <property type="match status" value="1"/>
</dbReference>
<dbReference type="InterPro" id="IPR051812">
    <property type="entry name" value="SPI_LacAB/RpiB"/>
</dbReference>
<feature type="binding site" evidence="5">
    <location>
        <begin position="8"/>
        <end position="9"/>
    </location>
    <ligand>
        <name>D-ribulose 5-phosphate</name>
        <dbReference type="ChEBI" id="CHEBI:58121"/>
    </ligand>
</feature>
<feature type="binding site" evidence="5">
    <location>
        <position position="132"/>
    </location>
    <ligand>
        <name>D-ribulose 5-phosphate</name>
        <dbReference type="ChEBI" id="CHEBI:58121"/>
    </ligand>
</feature>
<dbReference type="InterPro" id="IPR003500">
    <property type="entry name" value="RpiB_LacA_LacB"/>
</dbReference>